<keyword evidence="2" id="KW-0808">Transferase</keyword>
<gene>
    <name evidence="2" type="ORF">UFOVP190_140</name>
</gene>
<protein>
    <submittedName>
        <fullName evidence="2">FkbM_fam, methyltransferase, FkbM family</fullName>
    </submittedName>
</protein>
<dbReference type="GO" id="GO:0008171">
    <property type="term" value="F:O-methyltransferase activity"/>
    <property type="evidence" value="ECO:0007669"/>
    <property type="project" value="TreeGrafter"/>
</dbReference>
<dbReference type="PANTHER" id="PTHR36973:SF4">
    <property type="entry name" value="NODULATION PROTEIN"/>
    <property type="match status" value="1"/>
</dbReference>
<organism evidence="2">
    <name type="scientific">uncultured Caudovirales phage</name>
    <dbReference type="NCBI Taxonomy" id="2100421"/>
    <lineage>
        <taxon>Viruses</taxon>
        <taxon>Duplodnaviria</taxon>
        <taxon>Heunggongvirae</taxon>
        <taxon>Uroviricota</taxon>
        <taxon>Caudoviricetes</taxon>
        <taxon>Peduoviridae</taxon>
        <taxon>Maltschvirus</taxon>
        <taxon>Maltschvirus maltsch</taxon>
    </lineage>
</organism>
<sequence>MNENYAINMVTTSELELVEHCNATERLTLIFDVVDFDGIKRICDIGTRFLEQTMEMAHIFPEAEFHSFEPVPGSYQICLDNRGKCPESVSKRISVYNMALNDETKEIPFYPVNDTGSEFNVGASSKYKFVPGLNGTFFNKTWNQDEITVKSMRMDDWRRENNVGPIDMIWMDAQGSELDVLKGAVETLKDVRVILTEVGLGQYYQGQSLKPEIDAFLAGQGFREYEFGFKQNFAYEGDTIYLKD</sequence>
<dbReference type="GO" id="GO:0032259">
    <property type="term" value="P:methylation"/>
    <property type="evidence" value="ECO:0007669"/>
    <property type="project" value="UniProtKB-KW"/>
</dbReference>
<accession>A0A6J7WGZ8</accession>
<keyword evidence="2" id="KW-0489">Methyltransferase</keyword>
<name>A0A6J7WGZ8_9CAUD</name>
<dbReference type="Pfam" id="PF05050">
    <property type="entry name" value="Methyltransf_21"/>
    <property type="match status" value="1"/>
</dbReference>
<dbReference type="InterPro" id="IPR006342">
    <property type="entry name" value="FkbM_mtfrase"/>
</dbReference>
<reference evidence="2" key="1">
    <citation type="submission" date="2020-05" db="EMBL/GenBank/DDBJ databases">
        <authorList>
            <person name="Chiriac C."/>
            <person name="Salcher M."/>
            <person name="Ghai R."/>
            <person name="Kavagutti S V."/>
        </authorList>
    </citation>
    <scope>NUCLEOTIDE SEQUENCE</scope>
</reference>
<dbReference type="InterPro" id="IPR029063">
    <property type="entry name" value="SAM-dependent_MTases_sf"/>
</dbReference>
<dbReference type="NCBIfam" id="TIGR01444">
    <property type="entry name" value="fkbM_fam"/>
    <property type="match status" value="1"/>
</dbReference>
<evidence type="ECO:0000313" key="2">
    <source>
        <dbReference type="EMBL" id="CAB5214498.1"/>
    </source>
</evidence>
<dbReference type="Gene3D" id="3.40.50.150">
    <property type="entry name" value="Vaccinia Virus protein VP39"/>
    <property type="match status" value="1"/>
</dbReference>
<dbReference type="EMBL" id="LR798243">
    <property type="protein sequence ID" value="CAB5214498.1"/>
    <property type="molecule type" value="Genomic_DNA"/>
</dbReference>
<feature type="domain" description="Methyltransferase FkbM" evidence="1">
    <location>
        <begin position="52"/>
        <end position="223"/>
    </location>
</feature>
<evidence type="ECO:0000259" key="1">
    <source>
        <dbReference type="Pfam" id="PF05050"/>
    </source>
</evidence>
<dbReference type="SUPFAM" id="SSF53335">
    <property type="entry name" value="S-adenosyl-L-methionine-dependent methyltransferases"/>
    <property type="match status" value="1"/>
</dbReference>
<dbReference type="PANTHER" id="PTHR36973">
    <property type="entry name" value="SLL1456 PROTEIN-RELATED"/>
    <property type="match status" value="1"/>
</dbReference>
<dbReference type="InterPro" id="IPR053188">
    <property type="entry name" value="FkbM_Methyltransferase"/>
</dbReference>
<proteinExistence type="predicted"/>